<dbReference type="GO" id="GO:0003843">
    <property type="term" value="F:1,3-beta-D-glucan synthase activity"/>
    <property type="evidence" value="ECO:0007669"/>
    <property type="project" value="InterPro"/>
</dbReference>
<dbReference type="EMBL" id="JACTNZ010000002">
    <property type="protein sequence ID" value="KAG5561962.1"/>
    <property type="molecule type" value="Genomic_DNA"/>
</dbReference>
<dbReference type="InterPro" id="IPR000657">
    <property type="entry name" value="Gemini_AL3"/>
</dbReference>
<dbReference type="Pfam" id="PF02364">
    <property type="entry name" value="Glucan_synthase"/>
    <property type="match status" value="1"/>
</dbReference>
<gene>
    <name evidence="2" type="ORF">RHGRI_004858</name>
</gene>
<evidence type="ECO:0000313" key="2">
    <source>
        <dbReference type="EMBL" id="KAG5561962.1"/>
    </source>
</evidence>
<sequence>MDSRTEESITVLQATTGVYYWELKNPLWFKVTRLITVPSAHMHQRCNLQIRFNYNLRKALGLHQCYLNFLVWTTLKTTSETALQARLLFWIDKFLDNVGVISINNVIRAISSLYERVFIKEIQEEEHDNYLEEAMKMRNLLEEFHANHGIRPPTILGVREHVFTGRFTSDFLHAKPLGICWNVAHCVCNSRFNSTLRQGNIAHHEYIQVGKGKDVGLNQIALFEGKVVGANGEQVLSRDIYRLGQLFDFFRMLSFFFTTVDDSAYSIYFLIQKGLADSLHVLATTSACNFNNMSSQ</sequence>
<protein>
    <recommendedName>
        <fullName evidence="1">Glycosyl transferase 48 domain-containing protein</fullName>
    </recommendedName>
</protein>
<evidence type="ECO:0000259" key="1">
    <source>
        <dbReference type="Pfam" id="PF02364"/>
    </source>
</evidence>
<keyword evidence="3" id="KW-1185">Reference proteome</keyword>
<dbReference type="Pfam" id="PF01407">
    <property type="entry name" value="Gemini_AL3"/>
    <property type="match status" value="1"/>
</dbReference>
<dbReference type="AlphaFoldDB" id="A0AAV6LAZ2"/>
<feature type="domain" description="Glycosyl transferase 48" evidence="1">
    <location>
        <begin position="192"/>
        <end position="260"/>
    </location>
</feature>
<accession>A0AAV6LAZ2</accession>
<organism evidence="2 3">
    <name type="scientific">Rhododendron griersonianum</name>
    <dbReference type="NCBI Taxonomy" id="479676"/>
    <lineage>
        <taxon>Eukaryota</taxon>
        <taxon>Viridiplantae</taxon>
        <taxon>Streptophyta</taxon>
        <taxon>Embryophyta</taxon>
        <taxon>Tracheophyta</taxon>
        <taxon>Spermatophyta</taxon>
        <taxon>Magnoliopsida</taxon>
        <taxon>eudicotyledons</taxon>
        <taxon>Gunneridae</taxon>
        <taxon>Pentapetalae</taxon>
        <taxon>asterids</taxon>
        <taxon>Ericales</taxon>
        <taxon>Ericaceae</taxon>
        <taxon>Ericoideae</taxon>
        <taxon>Rhodoreae</taxon>
        <taxon>Rhododendron</taxon>
    </lineage>
</organism>
<dbReference type="PRINTS" id="PR00231">
    <property type="entry name" value="GEMCOATAL3"/>
</dbReference>
<proteinExistence type="predicted"/>
<reference evidence="2" key="1">
    <citation type="submission" date="2020-08" db="EMBL/GenBank/DDBJ databases">
        <title>Plant Genome Project.</title>
        <authorList>
            <person name="Zhang R.-G."/>
        </authorList>
    </citation>
    <scope>NUCLEOTIDE SEQUENCE</scope>
    <source>
        <strain evidence="2">WSP0</strain>
        <tissue evidence="2">Leaf</tissue>
    </source>
</reference>
<dbReference type="GO" id="GO:0000148">
    <property type="term" value="C:1,3-beta-D-glucan synthase complex"/>
    <property type="evidence" value="ECO:0007669"/>
    <property type="project" value="InterPro"/>
</dbReference>
<dbReference type="InterPro" id="IPR003440">
    <property type="entry name" value="Glyco_trans_48_dom"/>
</dbReference>
<dbReference type="Proteomes" id="UP000823749">
    <property type="component" value="Chromosome 2"/>
</dbReference>
<dbReference type="GO" id="GO:0016032">
    <property type="term" value="P:viral process"/>
    <property type="evidence" value="ECO:0007669"/>
    <property type="project" value="InterPro"/>
</dbReference>
<evidence type="ECO:0000313" key="3">
    <source>
        <dbReference type="Proteomes" id="UP000823749"/>
    </source>
</evidence>
<dbReference type="PANTHER" id="PTHR12741">
    <property type="entry name" value="LYST-INTERACTING PROTEIN LIP5 DOPAMINE RESPONSIVE PROTEIN DRG-1"/>
    <property type="match status" value="1"/>
</dbReference>
<dbReference type="GO" id="GO:0006075">
    <property type="term" value="P:(1-&gt;3)-beta-D-glucan biosynthetic process"/>
    <property type="evidence" value="ECO:0007669"/>
    <property type="project" value="InterPro"/>
</dbReference>
<name>A0AAV6LAZ2_9ERIC</name>
<comment type="caution">
    <text evidence="2">The sequence shown here is derived from an EMBL/GenBank/DDBJ whole genome shotgun (WGS) entry which is preliminary data.</text>
</comment>
<dbReference type="GO" id="GO:0005886">
    <property type="term" value="C:plasma membrane"/>
    <property type="evidence" value="ECO:0007669"/>
    <property type="project" value="TreeGrafter"/>
</dbReference>
<dbReference type="PANTHER" id="PTHR12741:SF67">
    <property type="entry name" value="CALLOSE SYNTHASE 10"/>
    <property type="match status" value="1"/>
</dbReference>